<dbReference type="PANTHER" id="PTHR34405:SF3">
    <property type="entry name" value="CRISPR-ASSOCIATED ENDORIBONUCLEASE CAS2 3"/>
    <property type="match status" value="1"/>
</dbReference>
<evidence type="ECO:0000256" key="8">
    <source>
        <dbReference type="ARBA" id="ARBA00023118"/>
    </source>
</evidence>
<dbReference type="EMBL" id="CACVAY010000098">
    <property type="protein sequence ID" value="CAA6820397.1"/>
    <property type="molecule type" value="Genomic_DNA"/>
</dbReference>
<dbReference type="GO" id="GO:0051607">
    <property type="term" value="P:defense response to virus"/>
    <property type="evidence" value="ECO:0007669"/>
    <property type="project" value="UniProtKB-UniRule"/>
</dbReference>
<dbReference type="GO" id="GO:0046872">
    <property type="term" value="F:metal ion binding"/>
    <property type="evidence" value="ECO:0007669"/>
    <property type="project" value="UniProtKB-UniRule"/>
</dbReference>
<keyword evidence="6 9" id="KW-0378">Hydrolase</keyword>
<dbReference type="GO" id="GO:0004521">
    <property type="term" value="F:RNA endonuclease activity"/>
    <property type="evidence" value="ECO:0007669"/>
    <property type="project" value="InterPro"/>
</dbReference>
<evidence type="ECO:0000256" key="7">
    <source>
        <dbReference type="ARBA" id="ARBA00022842"/>
    </source>
</evidence>
<dbReference type="SUPFAM" id="SSF143430">
    <property type="entry name" value="TTP0101/SSO1404-like"/>
    <property type="match status" value="1"/>
</dbReference>
<protein>
    <recommendedName>
        <fullName evidence="9">CRISPR-associated endoribonuclease Cas2</fullName>
        <ecNumber evidence="9">3.1.-.-</ecNumber>
    </recommendedName>
</protein>
<keyword evidence="7 9" id="KW-0460">Magnesium</keyword>
<dbReference type="GO" id="GO:0016787">
    <property type="term" value="F:hydrolase activity"/>
    <property type="evidence" value="ECO:0007669"/>
    <property type="project" value="UniProtKB-KW"/>
</dbReference>
<keyword evidence="3 9" id="KW-0540">Nuclease</keyword>
<evidence type="ECO:0000256" key="9">
    <source>
        <dbReference type="HAMAP-Rule" id="MF_01471"/>
    </source>
</evidence>
<comment type="subunit">
    <text evidence="9">Homodimer, forms a heterotetramer with a Cas1 homodimer.</text>
</comment>
<dbReference type="InterPro" id="IPR021127">
    <property type="entry name" value="CRISPR_associated_Cas2"/>
</dbReference>
<comment type="similarity">
    <text evidence="2 9">Belongs to the CRISPR-associated endoribonuclease Cas2 protein family.</text>
</comment>
<dbReference type="AlphaFoldDB" id="A0A6S6TQM2"/>
<evidence type="ECO:0000256" key="6">
    <source>
        <dbReference type="ARBA" id="ARBA00022801"/>
    </source>
</evidence>
<dbReference type="EC" id="3.1.-.-" evidence="9"/>
<dbReference type="Gene3D" id="3.30.70.240">
    <property type="match status" value="1"/>
</dbReference>
<dbReference type="PANTHER" id="PTHR34405">
    <property type="entry name" value="CRISPR-ASSOCIATED ENDORIBONUCLEASE CAS2"/>
    <property type="match status" value="1"/>
</dbReference>
<evidence type="ECO:0000256" key="4">
    <source>
        <dbReference type="ARBA" id="ARBA00022723"/>
    </source>
</evidence>
<dbReference type="HAMAP" id="MF_01471">
    <property type="entry name" value="Cas2"/>
    <property type="match status" value="1"/>
</dbReference>
<dbReference type="NCBIfam" id="TIGR01573">
    <property type="entry name" value="cas2"/>
    <property type="match status" value="1"/>
</dbReference>
<evidence type="ECO:0000256" key="3">
    <source>
        <dbReference type="ARBA" id="ARBA00022722"/>
    </source>
</evidence>
<feature type="binding site" evidence="9">
    <location>
        <position position="14"/>
    </location>
    <ligand>
        <name>Mg(2+)</name>
        <dbReference type="ChEBI" id="CHEBI:18420"/>
        <note>catalytic</note>
    </ligand>
</feature>
<keyword evidence="8 9" id="KW-0051">Antiviral defense</keyword>
<comment type="function">
    <text evidence="9">CRISPR (clustered regularly interspaced short palindromic repeat), is an adaptive immune system that provides protection against mobile genetic elements (viruses, transposable elements and conjugative plasmids). CRISPR clusters contain sequences complementary to antecedent mobile elements and target invading nucleic acids. CRISPR clusters are transcribed and processed into CRISPR RNA (crRNA). Functions as a ssRNA-specific endoribonuclease. Involved in the integration of spacer DNA into the CRISPR cassette.</text>
</comment>
<evidence type="ECO:0000313" key="10">
    <source>
        <dbReference type="EMBL" id="CAA6820397.1"/>
    </source>
</evidence>
<dbReference type="CDD" id="cd09725">
    <property type="entry name" value="Cas2_I_II_III"/>
    <property type="match status" value="1"/>
</dbReference>
<evidence type="ECO:0000256" key="2">
    <source>
        <dbReference type="ARBA" id="ARBA00009959"/>
    </source>
</evidence>
<evidence type="ECO:0000256" key="5">
    <source>
        <dbReference type="ARBA" id="ARBA00022759"/>
    </source>
</evidence>
<keyword evidence="5 9" id="KW-0255">Endonuclease</keyword>
<accession>A0A6S6TQM2</accession>
<gene>
    <name evidence="9" type="primary">cas2</name>
    <name evidence="10" type="ORF">HELGO_WM19206</name>
</gene>
<dbReference type="InterPro" id="IPR019199">
    <property type="entry name" value="Virulence_VapD/CRISPR_Cas2"/>
</dbReference>
<sequence length="105" mass="12061">MSNNTKLPHIIVYDIANPKRLRRIHRLLKEQAIPLQYSVFLAYLNAADRATLLAQLDDKIQPLEDDIRLYPLPKKPAWTNYGKALWTDGINLTGITLPKTQKPVE</sequence>
<comment type="cofactor">
    <cofactor evidence="1 9">
        <name>Mg(2+)</name>
        <dbReference type="ChEBI" id="CHEBI:18420"/>
    </cofactor>
</comment>
<proteinExistence type="inferred from homology"/>
<organism evidence="10">
    <name type="scientific">uncultured Thiotrichaceae bacterium</name>
    <dbReference type="NCBI Taxonomy" id="298394"/>
    <lineage>
        <taxon>Bacteria</taxon>
        <taxon>Pseudomonadati</taxon>
        <taxon>Pseudomonadota</taxon>
        <taxon>Gammaproteobacteria</taxon>
        <taxon>Thiotrichales</taxon>
        <taxon>Thiotrichaceae</taxon>
        <taxon>environmental samples</taxon>
    </lineage>
</organism>
<dbReference type="Pfam" id="PF09827">
    <property type="entry name" value="CRISPR_Cas2"/>
    <property type="match status" value="1"/>
</dbReference>
<keyword evidence="4 9" id="KW-0479">Metal-binding</keyword>
<name>A0A6S6TQM2_9GAMM</name>
<evidence type="ECO:0000256" key="1">
    <source>
        <dbReference type="ARBA" id="ARBA00001946"/>
    </source>
</evidence>
<dbReference type="GO" id="GO:0043571">
    <property type="term" value="P:maintenance of CRISPR repeat elements"/>
    <property type="evidence" value="ECO:0007669"/>
    <property type="project" value="UniProtKB-UniRule"/>
</dbReference>
<reference evidence="10" key="1">
    <citation type="submission" date="2020-01" db="EMBL/GenBank/DDBJ databases">
        <authorList>
            <person name="Meier V. D."/>
            <person name="Meier V D."/>
        </authorList>
    </citation>
    <scope>NUCLEOTIDE SEQUENCE</scope>
    <source>
        <strain evidence="10">HLG_WM_MAG_07</strain>
    </source>
</reference>